<accession>C0BVU9</accession>
<protein>
    <recommendedName>
        <fullName evidence="5">DUF917 domain-containing protein</fullName>
    </recommendedName>
</protein>
<feature type="domain" description="S-Me-THD N-terminal" evidence="1">
    <location>
        <begin position="17"/>
        <end position="168"/>
    </location>
</feature>
<dbReference type="AlphaFoldDB" id="C0BVU9"/>
<organism evidence="3 4">
    <name type="scientific">[Clostridium] hylemonae DSM 15053</name>
    <dbReference type="NCBI Taxonomy" id="553973"/>
    <lineage>
        <taxon>Bacteria</taxon>
        <taxon>Bacillati</taxon>
        <taxon>Bacillota</taxon>
        <taxon>Clostridia</taxon>
        <taxon>Lachnospirales</taxon>
        <taxon>Lachnospiraceae</taxon>
    </lineage>
</organism>
<evidence type="ECO:0000313" key="4">
    <source>
        <dbReference type="Proteomes" id="UP000004893"/>
    </source>
</evidence>
<dbReference type="EMBL" id="ABYI02000001">
    <property type="protein sequence ID" value="EEG75928.1"/>
    <property type="molecule type" value="Genomic_DNA"/>
</dbReference>
<proteinExistence type="predicted"/>
<dbReference type="STRING" id="553973.CLOHYLEM_03904"/>
<reference evidence="3" key="1">
    <citation type="submission" date="2009-02" db="EMBL/GenBank/DDBJ databases">
        <authorList>
            <person name="Fulton L."/>
            <person name="Clifton S."/>
            <person name="Fulton B."/>
            <person name="Xu J."/>
            <person name="Minx P."/>
            <person name="Pepin K.H."/>
            <person name="Johnson M."/>
            <person name="Bhonagiri V."/>
            <person name="Nash W.E."/>
            <person name="Mardis E.R."/>
            <person name="Wilson R.K."/>
        </authorList>
    </citation>
    <scope>NUCLEOTIDE SEQUENCE [LARGE SCALE GENOMIC DNA]</scope>
    <source>
        <strain evidence="3">DSM 15053</strain>
    </source>
</reference>
<evidence type="ECO:0000259" key="1">
    <source>
        <dbReference type="Pfam" id="PF06032"/>
    </source>
</evidence>
<dbReference type="eggNOG" id="COG3535">
    <property type="taxonomic scope" value="Bacteria"/>
</dbReference>
<dbReference type="InterPro" id="IPR024071">
    <property type="entry name" value="S-Me-THD_C_sf"/>
</dbReference>
<sequence length="366" mass="40461">MSRILHKQDFIEMCHGAVLRSDGGDYPLRCALEEIERIDREKPIEIELVDVDEMDEDLYAVTVGKLGPVSTDAAVCHDSRDGMIALRKMQELMEAKGKKIGYLYTLEHDCIQLPYFLKVASQAGLPLLNADSCGRSVPTLSNILTCVYRHPVSPLVYASIYGESVVIETPDPCDTAAMELIGRSIVVAYNNILIAYCLPPLDKAGCRECLVAGSAASLQETGKALLRAKEDRTDPVEEVLKVIDGKFLCKGKISEKEWVCRDGFDFGRTTVDTGEGTYTLLVQNENLALREDSTGKLLLTAPDSIGMIHLERGEGITNDELEIGMELAIIGIKAAEPWYRIPEGFSCWDDVFRNIGLDNVEHVPFD</sequence>
<evidence type="ECO:0008006" key="5">
    <source>
        <dbReference type="Google" id="ProtNLM"/>
    </source>
</evidence>
<dbReference type="Gene3D" id="3.40.1610.10">
    <property type="entry name" value="CV3147-like domain"/>
    <property type="match status" value="1"/>
</dbReference>
<dbReference type="Pfam" id="PF20906">
    <property type="entry name" value="S-Me-THD_C"/>
    <property type="match status" value="1"/>
</dbReference>
<evidence type="ECO:0000313" key="3">
    <source>
        <dbReference type="EMBL" id="EEG75928.1"/>
    </source>
</evidence>
<dbReference type="SUPFAM" id="SSF160991">
    <property type="entry name" value="CV3147-like"/>
    <property type="match status" value="1"/>
</dbReference>
<dbReference type="Pfam" id="PF06032">
    <property type="entry name" value="S-Me-THD_N"/>
    <property type="match status" value="1"/>
</dbReference>
<dbReference type="InterPro" id="IPR010318">
    <property type="entry name" value="S-Me-THD_N"/>
</dbReference>
<dbReference type="InterPro" id="IPR027479">
    <property type="entry name" value="S-Me-THD_N_sf"/>
</dbReference>
<dbReference type="Gene3D" id="2.40.390.10">
    <property type="entry name" value="CV3147-like"/>
    <property type="match status" value="1"/>
</dbReference>
<gene>
    <name evidence="3" type="ORF">CLOHYLEM_03904</name>
</gene>
<feature type="domain" description="S-Me-THD-like C-terminal" evidence="2">
    <location>
        <begin position="176"/>
        <end position="346"/>
    </location>
</feature>
<dbReference type="InterPro" id="IPR048350">
    <property type="entry name" value="S-Me-THD-like_C"/>
</dbReference>
<keyword evidence="4" id="KW-1185">Reference proteome</keyword>
<reference evidence="3" key="2">
    <citation type="submission" date="2013-06" db="EMBL/GenBank/DDBJ databases">
        <title>Draft genome sequence of Clostridium hylemonae (DSM 15053).</title>
        <authorList>
            <person name="Sudarsanam P."/>
            <person name="Ley R."/>
            <person name="Guruge J."/>
            <person name="Turnbaugh P.J."/>
            <person name="Mahowald M."/>
            <person name="Liep D."/>
            <person name="Gordon J."/>
        </authorList>
    </citation>
    <scope>NUCLEOTIDE SEQUENCE</scope>
    <source>
        <strain evidence="3">DSM 15053</strain>
    </source>
</reference>
<name>C0BVU9_9FIRM</name>
<evidence type="ECO:0000259" key="2">
    <source>
        <dbReference type="Pfam" id="PF20906"/>
    </source>
</evidence>
<dbReference type="OrthoDB" id="7441206at2"/>
<dbReference type="HOGENOM" id="CLU_038930_1_0_9"/>
<comment type="caution">
    <text evidence="3">The sequence shown here is derived from an EMBL/GenBank/DDBJ whole genome shotgun (WGS) entry which is preliminary data.</text>
</comment>
<dbReference type="RefSeq" id="WP_006441229.1">
    <property type="nucleotide sequence ID" value="NZ_CP036524.1"/>
</dbReference>
<dbReference type="Proteomes" id="UP000004893">
    <property type="component" value="Unassembled WGS sequence"/>
</dbReference>